<dbReference type="InterPro" id="IPR036291">
    <property type="entry name" value="NAD(P)-bd_dom_sf"/>
</dbReference>
<dbReference type="InterPro" id="IPR037062">
    <property type="entry name" value="Malic_N_dom_sf"/>
</dbReference>
<dbReference type="InterPro" id="IPR012188">
    <property type="entry name" value="ME_PTA"/>
</dbReference>
<dbReference type="InterPro" id="IPR042113">
    <property type="entry name" value="P_AcTrfase_dom1"/>
</dbReference>
<dbReference type="KEGG" id="niy:FQ775_18385"/>
<feature type="binding site" evidence="11">
    <location>
        <position position="167"/>
    </location>
    <ligand>
        <name>a divalent metal cation</name>
        <dbReference type="ChEBI" id="CHEBI:60240"/>
    </ligand>
</feature>
<keyword evidence="16" id="KW-1185">Reference proteome</keyword>
<dbReference type="Pfam" id="PF01515">
    <property type="entry name" value="PTA_PTB"/>
    <property type="match status" value="1"/>
</dbReference>
<dbReference type="SUPFAM" id="SSF53659">
    <property type="entry name" value="Isocitrate/Isopropylmalate dehydrogenase-like"/>
    <property type="match status" value="1"/>
</dbReference>
<feature type="compositionally biased region" description="Polar residues" evidence="12">
    <location>
        <begin position="1"/>
        <end position="11"/>
    </location>
</feature>
<gene>
    <name evidence="15" type="ORF">FQ775_18385</name>
</gene>
<evidence type="ECO:0000256" key="11">
    <source>
        <dbReference type="PIRSR" id="PIRSR036684-3"/>
    </source>
</evidence>
<comment type="cofactor">
    <cofactor evidence="2">
        <name>Mg(2+)</name>
        <dbReference type="ChEBI" id="CHEBI:18420"/>
    </cofactor>
</comment>
<dbReference type="FunFam" id="3.40.50.720:FF:000095">
    <property type="entry name" value="NADP-dependent malic enzyme"/>
    <property type="match status" value="1"/>
</dbReference>
<keyword evidence="7" id="KW-0560">Oxidoreductase</keyword>
<dbReference type="Proteomes" id="UP000321389">
    <property type="component" value="Chromosome"/>
</dbReference>
<dbReference type="GO" id="GO:0046872">
    <property type="term" value="F:metal ion binding"/>
    <property type="evidence" value="ECO:0007669"/>
    <property type="project" value="UniProtKB-KW"/>
</dbReference>
<dbReference type="Gene3D" id="3.40.50.10380">
    <property type="entry name" value="Malic enzyme, N-terminal domain"/>
    <property type="match status" value="1"/>
</dbReference>
<evidence type="ECO:0000259" key="14">
    <source>
        <dbReference type="SMART" id="SM01274"/>
    </source>
</evidence>
<dbReference type="Gene3D" id="3.40.50.10950">
    <property type="match status" value="1"/>
</dbReference>
<sequence length="756" mass="81826">MNEPQGPSVSPQEALDFHAGGRPGKLEINPTKPMATQRDLSLAYSPGVAVPVKAIAEDPTRAFDYTTRGNLVAVISNGTAILGLGNLGALASKPVMEGKAVLFKRFADVDSIDLEVDTADVDEFINCVRFLGPSFGGINLEDIKAPDCFIIEQRLRELMDIPVFHDDQHGTAIISAAGLINALAITGRDMKTSRLVCNGAGSAGIACIELIKAMGFPPENVILCDTKGVVYQGRKEGMNQWKSAHAVKTDLRTLAEAVDGADIFFGLSVKGALTTAMVQSMAKNPIIFAMANPDPEITPEEVAEIRTDAIMATGRSDYSNQVNNVLGFPYIFRGALDVRATTINDDMKVAAAQALADLAREDVPDDVAAAYQGNRPKFGPNYIIPVPFDPRLISAVPVAVAKAAMDSGVARSPILDLDKYARALSARRDPIASTLQRIYDRVRRQPKRVVFAEGEEEQVMRAAVSYANQRLGTAILLGREEQIKETAKQAGVDLNKPGIEIINARLSRRNAIYADYLYERLQRKGFLFRDCQRLINNDRNHFAGSMVALGDADAMVSGVTRNYSTVLDDIRRVIDAKPGHRVIGASIALCRGRTVIVADTAVHDMPNSEQIADIAEEVAGFARRMGYEPRVAMLAYSTFGHPPGERSERVQEAVKILDKRRVDFEYDGEMAADVALNLKLLQQYPFCRLSGPANVLVMPAFHSASIATKMLQELGGSMVIGPLLVGLNKPVQIVSLNAKDSDIVNMAAIAAYNAAS</sequence>
<dbReference type="GO" id="GO:0016616">
    <property type="term" value="F:oxidoreductase activity, acting on the CH-OH group of donors, NAD or NADP as acceptor"/>
    <property type="evidence" value="ECO:0007669"/>
    <property type="project" value="InterPro"/>
</dbReference>
<dbReference type="InterPro" id="IPR012301">
    <property type="entry name" value="Malic_N_dom"/>
</dbReference>
<dbReference type="EMBL" id="CP042301">
    <property type="protein sequence ID" value="QDZ03405.1"/>
    <property type="molecule type" value="Genomic_DNA"/>
</dbReference>
<evidence type="ECO:0000256" key="2">
    <source>
        <dbReference type="ARBA" id="ARBA00001946"/>
    </source>
</evidence>
<evidence type="ECO:0000256" key="7">
    <source>
        <dbReference type="ARBA" id="ARBA00023002"/>
    </source>
</evidence>
<dbReference type="SMART" id="SM00919">
    <property type="entry name" value="Malic_M"/>
    <property type="match status" value="1"/>
</dbReference>
<evidence type="ECO:0000259" key="13">
    <source>
        <dbReference type="SMART" id="SM00919"/>
    </source>
</evidence>
<evidence type="ECO:0000256" key="10">
    <source>
        <dbReference type="PIRSR" id="PIRSR036684-2"/>
    </source>
</evidence>
<dbReference type="SUPFAM" id="SSF51735">
    <property type="entry name" value="NAD(P)-binding Rossmann-fold domains"/>
    <property type="match status" value="1"/>
</dbReference>
<keyword evidence="6 10" id="KW-0479">Metal-binding</keyword>
<dbReference type="AlphaFoldDB" id="A0A5B8L605"/>
<dbReference type="InterPro" id="IPR045213">
    <property type="entry name" value="Malic_NAD-bd_bact_type"/>
</dbReference>
<dbReference type="InterPro" id="IPR042112">
    <property type="entry name" value="P_AcTrfase_dom2"/>
</dbReference>
<dbReference type="GO" id="GO:0004470">
    <property type="term" value="F:malic enzyme activity"/>
    <property type="evidence" value="ECO:0007669"/>
    <property type="project" value="InterPro"/>
</dbReference>
<dbReference type="PROSITE" id="PS00331">
    <property type="entry name" value="MALIC_ENZYMES"/>
    <property type="match status" value="1"/>
</dbReference>
<evidence type="ECO:0000313" key="15">
    <source>
        <dbReference type="EMBL" id="QDZ03405.1"/>
    </source>
</evidence>
<keyword evidence="8" id="KW-0511">Multifunctional enzyme</keyword>
<proteinExistence type="inferred from homology"/>
<evidence type="ECO:0000256" key="8">
    <source>
        <dbReference type="ARBA" id="ARBA00023268"/>
    </source>
</evidence>
<evidence type="ECO:0000256" key="9">
    <source>
        <dbReference type="PIRSR" id="PIRSR036684-1"/>
    </source>
</evidence>
<evidence type="ECO:0000256" key="6">
    <source>
        <dbReference type="ARBA" id="ARBA00022723"/>
    </source>
</evidence>
<evidence type="ECO:0000313" key="16">
    <source>
        <dbReference type="Proteomes" id="UP000321389"/>
    </source>
</evidence>
<feature type="binding site" evidence="10">
    <location>
        <position position="142"/>
    </location>
    <ligand>
        <name>a divalent metal cation</name>
        <dbReference type="ChEBI" id="CHEBI:60240"/>
    </ligand>
</feature>
<comment type="similarity">
    <text evidence="3">In the N-terminal section; belongs to the malic enzymes family.</text>
</comment>
<dbReference type="Gene3D" id="3.40.50.10750">
    <property type="entry name" value="Isocitrate/Isopropylmalate dehydrogenase-like"/>
    <property type="match status" value="1"/>
</dbReference>
<dbReference type="Gene3D" id="3.40.50.720">
    <property type="entry name" value="NAD(P)-binding Rossmann-like Domain"/>
    <property type="match status" value="1"/>
</dbReference>
<dbReference type="InterPro" id="IPR002505">
    <property type="entry name" value="PTA_PTB"/>
</dbReference>
<dbReference type="InterPro" id="IPR015884">
    <property type="entry name" value="Malic_enzyme_CS"/>
</dbReference>
<organism evidence="15 16">
    <name type="scientific">Nitratireductor mangrovi</name>
    <dbReference type="NCBI Taxonomy" id="2599600"/>
    <lineage>
        <taxon>Bacteria</taxon>
        <taxon>Pseudomonadati</taxon>
        <taxon>Pseudomonadota</taxon>
        <taxon>Alphaproteobacteria</taxon>
        <taxon>Hyphomicrobiales</taxon>
        <taxon>Phyllobacteriaceae</taxon>
        <taxon>Nitratireductor</taxon>
    </lineage>
</organism>
<feature type="domain" description="Malic enzyme NAD-binding" evidence="13">
    <location>
        <begin position="168"/>
        <end position="405"/>
    </location>
</feature>
<dbReference type="InterPro" id="IPR051674">
    <property type="entry name" value="Malate_Decarboxylase"/>
</dbReference>
<dbReference type="GO" id="GO:0051287">
    <property type="term" value="F:NAD binding"/>
    <property type="evidence" value="ECO:0007669"/>
    <property type="project" value="InterPro"/>
</dbReference>
<comment type="subunit">
    <text evidence="5">Homooctamer.</text>
</comment>
<feature type="region of interest" description="Disordered" evidence="12">
    <location>
        <begin position="1"/>
        <end position="31"/>
    </location>
</feature>
<evidence type="ECO:0000256" key="5">
    <source>
        <dbReference type="ARBA" id="ARBA00011823"/>
    </source>
</evidence>
<dbReference type="GO" id="GO:0006108">
    <property type="term" value="P:malate metabolic process"/>
    <property type="evidence" value="ECO:0007669"/>
    <property type="project" value="InterPro"/>
</dbReference>
<feature type="binding site" evidence="11">
    <location>
        <position position="292"/>
    </location>
    <ligand>
        <name>a divalent metal cation</name>
        <dbReference type="ChEBI" id="CHEBI:60240"/>
    </ligand>
</feature>
<feature type="domain" description="Malic enzyme N-terminal" evidence="14">
    <location>
        <begin position="23"/>
        <end position="156"/>
    </location>
</feature>
<evidence type="ECO:0000256" key="3">
    <source>
        <dbReference type="ARBA" id="ARBA00007686"/>
    </source>
</evidence>
<reference evidence="15" key="1">
    <citation type="submission" date="2020-04" db="EMBL/GenBank/DDBJ databases">
        <title>Nitratireductor sp. nov. isolated from mangrove soil.</title>
        <authorList>
            <person name="Ye Y."/>
        </authorList>
    </citation>
    <scope>NUCLEOTIDE SEQUENCE</scope>
    <source>
        <strain evidence="15">SY7</strain>
    </source>
</reference>
<dbReference type="InterPro" id="IPR012302">
    <property type="entry name" value="Malic_NAD-bd"/>
</dbReference>
<dbReference type="Pfam" id="PF00390">
    <property type="entry name" value="malic"/>
    <property type="match status" value="1"/>
</dbReference>
<dbReference type="Pfam" id="PF03949">
    <property type="entry name" value="Malic_M"/>
    <property type="match status" value="1"/>
</dbReference>
<feature type="binding site" evidence="11">
    <location>
        <begin position="81"/>
        <end position="88"/>
    </location>
    <ligand>
        <name>NADP(+)</name>
        <dbReference type="ChEBI" id="CHEBI:58349"/>
    </ligand>
</feature>
<comment type="cofactor">
    <cofactor evidence="1">
        <name>Mn(2+)</name>
        <dbReference type="ChEBI" id="CHEBI:29035"/>
    </cofactor>
</comment>
<dbReference type="PIRSF" id="PIRSF036684">
    <property type="entry name" value="ME_PTA"/>
    <property type="match status" value="1"/>
</dbReference>
<evidence type="ECO:0000256" key="4">
    <source>
        <dbReference type="ARBA" id="ARBA00008756"/>
    </source>
</evidence>
<dbReference type="SMART" id="SM01274">
    <property type="entry name" value="malic"/>
    <property type="match status" value="1"/>
</dbReference>
<evidence type="ECO:0000256" key="1">
    <source>
        <dbReference type="ARBA" id="ARBA00001936"/>
    </source>
</evidence>
<feature type="active site" description="Proton acceptor" evidence="9">
    <location>
        <position position="99"/>
    </location>
</feature>
<dbReference type="SUPFAM" id="SSF53223">
    <property type="entry name" value="Aminoacid dehydrogenase-like, N-terminal domain"/>
    <property type="match status" value="1"/>
</dbReference>
<evidence type="ECO:0000256" key="12">
    <source>
        <dbReference type="SAM" id="MobiDB-lite"/>
    </source>
</evidence>
<dbReference type="PANTHER" id="PTHR43237">
    <property type="entry name" value="NADP-DEPENDENT MALIC ENZYME"/>
    <property type="match status" value="1"/>
</dbReference>
<dbReference type="OrthoDB" id="9805787at2"/>
<comment type="similarity">
    <text evidence="4">In the C-terminal section; belongs to the phosphate acetyltransferase and butyryltransferase family.</text>
</comment>
<dbReference type="InterPro" id="IPR046346">
    <property type="entry name" value="Aminoacid_DH-like_N_sf"/>
</dbReference>
<dbReference type="GO" id="GO:0016746">
    <property type="term" value="F:acyltransferase activity"/>
    <property type="evidence" value="ECO:0007669"/>
    <property type="project" value="InterPro"/>
</dbReference>
<dbReference type="FunFam" id="3.40.50.10380:FF:000003">
    <property type="entry name" value="NADP-dependent malic enzyme"/>
    <property type="match status" value="1"/>
</dbReference>
<feature type="binding site" evidence="10">
    <location>
        <position position="141"/>
    </location>
    <ligand>
        <name>a divalent metal cation</name>
        <dbReference type="ChEBI" id="CHEBI:60240"/>
    </ligand>
</feature>
<keyword evidence="11" id="KW-0521">NADP</keyword>
<dbReference type="PANTHER" id="PTHR43237:SF4">
    <property type="entry name" value="NADP-DEPENDENT MALIC ENZYME"/>
    <property type="match status" value="1"/>
</dbReference>
<name>A0A5B8L605_9HYPH</name>
<protein>
    <submittedName>
        <fullName evidence="15">NADP-dependent malic enzyme</fullName>
    </submittedName>
</protein>
<accession>A0A5B8L605</accession>
<dbReference type="CDD" id="cd05311">
    <property type="entry name" value="NAD_bind_2_malic_enz"/>
    <property type="match status" value="1"/>
</dbReference>